<evidence type="ECO:0000313" key="2">
    <source>
        <dbReference type="Proteomes" id="UP000238153"/>
    </source>
</evidence>
<evidence type="ECO:0008006" key="3">
    <source>
        <dbReference type="Google" id="ProtNLM"/>
    </source>
</evidence>
<sequence length="71" mass="7765">MTENTGNGCVKCGHTEVEEGTLSATGSGLSKMFDVQHNNFKTITCKNCGYTEFYKTNNNRTSDIVDLFFGG</sequence>
<reference evidence="1 2" key="1">
    <citation type="submission" date="2017-11" db="EMBL/GenBank/DDBJ databases">
        <authorList>
            <person name="Founou R.C."/>
            <person name="Founou L."/>
            <person name="Allam M."/>
            <person name="Ismail A."/>
            <person name="Essack S.Y."/>
        </authorList>
    </citation>
    <scope>NUCLEOTIDE SEQUENCE [LARGE SCALE GENOMIC DNA]</scope>
    <source>
        <strain evidence="1 2">G811N2B1</strain>
    </source>
</reference>
<dbReference type="AlphaFoldDB" id="A0A2A1KEX6"/>
<dbReference type="RefSeq" id="WP_016930560.1">
    <property type="nucleotide sequence ID" value="NZ_CAJCGC010000039.1"/>
</dbReference>
<name>A0A2A1KEX6_STAHA</name>
<dbReference type="InterPro" id="IPR018652">
    <property type="entry name" value="DUF2082_NA-bd_Znr"/>
</dbReference>
<organism evidence="1 2">
    <name type="scientific">Staphylococcus haemolyticus</name>
    <dbReference type="NCBI Taxonomy" id="1283"/>
    <lineage>
        <taxon>Bacteria</taxon>
        <taxon>Bacillati</taxon>
        <taxon>Bacillota</taxon>
        <taxon>Bacilli</taxon>
        <taxon>Bacillales</taxon>
        <taxon>Staphylococcaceae</taxon>
        <taxon>Staphylococcus</taxon>
    </lineage>
</organism>
<dbReference type="Pfam" id="PF09855">
    <property type="entry name" value="Zn_ribbon_13"/>
    <property type="match status" value="1"/>
</dbReference>
<dbReference type="Proteomes" id="UP000238153">
    <property type="component" value="Unassembled WGS sequence"/>
</dbReference>
<comment type="caution">
    <text evidence="1">The sequence shown here is derived from an EMBL/GenBank/DDBJ whole genome shotgun (WGS) entry which is preliminary data.</text>
</comment>
<evidence type="ECO:0000313" key="1">
    <source>
        <dbReference type="EMBL" id="PPJ76023.1"/>
    </source>
</evidence>
<proteinExistence type="predicted"/>
<dbReference type="EMBL" id="PGWX01000235">
    <property type="protein sequence ID" value="PPJ76023.1"/>
    <property type="molecule type" value="Genomic_DNA"/>
</dbReference>
<protein>
    <recommendedName>
        <fullName evidence="3">Nucleic acid-binding protein</fullName>
    </recommendedName>
</protein>
<accession>A0A2A1KEX6</accession>
<gene>
    <name evidence="1" type="ORF">CV019_04310</name>
</gene>